<reference evidence="1 2" key="1">
    <citation type="journal article" date="2018" name="Gigascience">
        <title>Genomes of trombidid mites reveal novel predicted allergens and laterally-transferred genes associated with secondary metabolism.</title>
        <authorList>
            <person name="Dong X."/>
            <person name="Chaisiri K."/>
            <person name="Xia D."/>
            <person name="Armstrong S.D."/>
            <person name="Fang Y."/>
            <person name="Donnelly M.J."/>
            <person name="Kadowaki T."/>
            <person name="McGarry J.W."/>
            <person name="Darby A.C."/>
            <person name="Makepeace B.L."/>
        </authorList>
    </citation>
    <scope>NUCLEOTIDE SEQUENCE [LARGE SCALE GENOMIC DNA]</scope>
    <source>
        <strain evidence="1">UoL-UT</strain>
    </source>
</reference>
<sequence>MFAFISFELCAAMVH</sequence>
<protein>
    <submittedName>
        <fullName evidence="1">Uncharacterized protein</fullName>
    </submittedName>
</protein>
<proteinExistence type="predicted"/>
<dbReference type="VEuPathDB" id="VectorBase:LDEU004549"/>
<accession>A0A443SIZ1</accession>
<comment type="caution">
    <text evidence="1">The sequence shown here is derived from an EMBL/GenBank/DDBJ whole genome shotgun (WGS) entry which is preliminary data.</text>
</comment>
<gene>
    <name evidence="1" type="ORF">B4U80_05284</name>
</gene>
<organism evidence="1 2">
    <name type="scientific">Leptotrombidium deliense</name>
    <dbReference type="NCBI Taxonomy" id="299467"/>
    <lineage>
        <taxon>Eukaryota</taxon>
        <taxon>Metazoa</taxon>
        <taxon>Ecdysozoa</taxon>
        <taxon>Arthropoda</taxon>
        <taxon>Chelicerata</taxon>
        <taxon>Arachnida</taxon>
        <taxon>Acari</taxon>
        <taxon>Acariformes</taxon>
        <taxon>Trombidiformes</taxon>
        <taxon>Prostigmata</taxon>
        <taxon>Anystina</taxon>
        <taxon>Parasitengona</taxon>
        <taxon>Trombiculoidea</taxon>
        <taxon>Trombiculidae</taxon>
        <taxon>Leptotrombidium</taxon>
    </lineage>
</organism>
<evidence type="ECO:0000313" key="1">
    <source>
        <dbReference type="EMBL" id="RWS27494.1"/>
    </source>
</evidence>
<keyword evidence="2" id="KW-1185">Reference proteome</keyword>
<evidence type="ECO:0000313" key="2">
    <source>
        <dbReference type="Proteomes" id="UP000288716"/>
    </source>
</evidence>
<dbReference type="Proteomes" id="UP000288716">
    <property type="component" value="Unassembled WGS sequence"/>
</dbReference>
<name>A0A443SIZ1_9ACAR</name>
<dbReference type="EMBL" id="NCKV01001978">
    <property type="protein sequence ID" value="RWS27494.1"/>
    <property type="molecule type" value="Genomic_DNA"/>
</dbReference>